<dbReference type="EMBL" id="CAJNRD030001116">
    <property type="protein sequence ID" value="CAG5075557.1"/>
    <property type="molecule type" value="Genomic_DNA"/>
</dbReference>
<protein>
    <submittedName>
        <fullName evidence="2">Similar to X-element\ORF2: Probable RNA-directed DNA polymerase from transposon X-element (Drosophila melanogaster)</fullName>
    </submittedName>
</protein>
<reference evidence="2" key="1">
    <citation type="submission" date="2021-04" db="EMBL/GenBank/DDBJ databases">
        <authorList>
            <person name="Chebbi M.A.C M."/>
        </authorList>
    </citation>
    <scope>NUCLEOTIDE SEQUENCE</scope>
</reference>
<dbReference type="PANTHER" id="PTHR19446">
    <property type="entry name" value="REVERSE TRANSCRIPTASES"/>
    <property type="match status" value="1"/>
</dbReference>
<evidence type="ECO:0000256" key="1">
    <source>
        <dbReference type="SAM" id="Coils"/>
    </source>
</evidence>
<dbReference type="SUPFAM" id="SSF56672">
    <property type="entry name" value="DNA/RNA polymerases"/>
    <property type="match status" value="1"/>
</dbReference>
<keyword evidence="2" id="KW-0808">Transferase</keyword>
<comment type="caution">
    <text evidence="2">The sequence shown here is derived from an EMBL/GenBank/DDBJ whole genome shotgun (WGS) entry which is preliminary data.</text>
</comment>
<name>A0A8J2EK49_COTCN</name>
<gene>
    <name evidence="2" type="ORF">HICCMSTLAB_LOCUS1711</name>
</gene>
<dbReference type="Proteomes" id="UP000786811">
    <property type="component" value="Unassembled WGS sequence"/>
</dbReference>
<dbReference type="GO" id="GO:0003964">
    <property type="term" value="F:RNA-directed DNA polymerase activity"/>
    <property type="evidence" value="ECO:0007669"/>
    <property type="project" value="UniProtKB-KW"/>
</dbReference>
<evidence type="ECO:0000313" key="3">
    <source>
        <dbReference type="Proteomes" id="UP000786811"/>
    </source>
</evidence>
<dbReference type="AlphaFoldDB" id="A0A8J2EK49"/>
<keyword evidence="1" id="KW-0175">Coiled coil</keyword>
<dbReference type="OrthoDB" id="7698963at2759"/>
<proteinExistence type="predicted"/>
<dbReference type="InterPro" id="IPR043502">
    <property type="entry name" value="DNA/RNA_pol_sf"/>
</dbReference>
<accession>A0A8J2EK49</accession>
<keyword evidence="2" id="KW-0548">Nucleotidyltransferase</keyword>
<keyword evidence="2" id="KW-0695">RNA-directed DNA polymerase</keyword>
<organism evidence="2 3">
    <name type="scientific">Cotesia congregata</name>
    <name type="common">Parasitoid wasp</name>
    <name type="synonym">Apanteles congregatus</name>
    <dbReference type="NCBI Taxonomy" id="51543"/>
    <lineage>
        <taxon>Eukaryota</taxon>
        <taxon>Metazoa</taxon>
        <taxon>Ecdysozoa</taxon>
        <taxon>Arthropoda</taxon>
        <taxon>Hexapoda</taxon>
        <taxon>Insecta</taxon>
        <taxon>Pterygota</taxon>
        <taxon>Neoptera</taxon>
        <taxon>Endopterygota</taxon>
        <taxon>Hymenoptera</taxon>
        <taxon>Apocrita</taxon>
        <taxon>Ichneumonoidea</taxon>
        <taxon>Braconidae</taxon>
        <taxon>Microgastrinae</taxon>
        <taxon>Cotesia</taxon>
    </lineage>
</organism>
<evidence type="ECO:0000313" key="2">
    <source>
        <dbReference type="EMBL" id="CAG5075557.1"/>
    </source>
</evidence>
<keyword evidence="3" id="KW-1185">Reference proteome</keyword>
<sequence>MKCASVLDLVICLGPDALNKVSSLQIQARPESDHLPVAMTLKGELLNIQDQDQAKERSELSKEKLKWCADKQEEYTEYIREGWEWFDLEENPVDWPQLKALLMNAARNCGMYKKRKKTKTRSTDPWYNEACKTAKKQTWVNLKKFLKNKCEENKQLLKNSRKKLKETCNDEERKWREALWKDLDKTRDMSQWWNKVNYFRGNKRSTSSENISAKQWKTHFEKILNSKNSTPDKYEHRRSNIEENAEPAGIIRDEDLDAEFTKIELHEALSKMKNGKAAGEDGITIEFLKAIPAERMNELLNLLNTIWKNCKLPEKWDTAIIVPIFKAGDPDMPTNYRGISLLTAGYKILTNMMARRMNRWMEKNKLLKKSQAGYRSKRGTRDHIFVINALAQNKLRQPGGKLFYCFVDYKCTFDSYADMCLVAETAKGLKQMLKELEKYTDGNDLVVNASKTKIMIVKAGCREVEEQE</sequence>
<feature type="coiled-coil region" evidence="1">
    <location>
        <begin position="143"/>
        <end position="174"/>
    </location>
</feature>